<gene>
    <name evidence="2" type="ORF">K3722_16485</name>
</gene>
<protein>
    <submittedName>
        <fullName evidence="2">Uncharacterized protein</fullName>
    </submittedName>
</protein>
<evidence type="ECO:0000313" key="3">
    <source>
        <dbReference type="Proteomes" id="UP001058184"/>
    </source>
</evidence>
<evidence type="ECO:0000313" key="2">
    <source>
        <dbReference type="EMBL" id="UWQ58063.1"/>
    </source>
</evidence>
<keyword evidence="1" id="KW-0175">Coiled coil</keyword>
<proteinExistence type="predicted"/>
<keyword evidence="3" id="KW-1185">Reference proteome</keyword>
<name>A0ABY5WUS8_LEICA</name>
<dbReference type="RefSeq" id="WP_260002020.1">
    <property type="nucleotide sequence ID" value="NZ_CP081078.1"/>
</dbReference>
<sequence length="209" mass="23227">MKFIGTLVRVFLKIAAPALLVCSLVLNIGLFFSSSVYDLVASAAESLTGRRTVAARQVDEIASLSTNLDEERRLRREAQSELAEANASLLAERQAKRQLRSELTDAGELLAASAASRRKIQGAVMNVAEEVSERAARTASRRSMWRLDKPACSFQFQAGLRPEFLLTQSVKIMKHDFPAPQSFRMRSSLNGKEKRAFLKGLCHARNLHH</sequence>
<feature type="coiled-coil region" evidence="1">
    <location>
        <begin position="61"/>
        <end position="102"/>
    </location>
</feature>
<dbReference type="Proteomes" id="UP001058184">
    <property type="component" value="Chromosome"/>
</dbReference>
<evidence type="ECO:0000256" key="1">
    <source>
        <dbReference type="SAM" id="Coils"/>
    </source>
</evidence>
<dbReference type="EMBL" id="CP081078">
    <property type="protein sequence ID" value="UWQ58063.1"/>
    <property type="molecule type" value="Genomic_DNA"/>
</dbReference>
<accession>A0ABY5WUS8</accession>
<reference evidence="2" key="1">
    <citation type="submission" date="2021-08" db="EMBL/GenBank/DDBJ databases">
        <authorList>
            <person name="Nwanade C."/>
            <person name="Wang M."/>
            <person name="Masoudi A."/>
            <person name="Yu Z."/>
            <person name="Liu J."/>
        </authorList>
    </citation>
    <scope>NUCLEOTIDE SEQUENCE</scope>
    <source>
        <strain evidence="2">S141</strain>
    </source>
</reference>
<organism evidence="2 3">
    <name type="scientific">Leisingera caerulea</name>
    <name type="common">Phaeobacter caeruleus</name>
    <dbReference type="NCBI Taxonomy" id="506591"/>
    <lineage>
        <taxon>Bacteria</taxon>
        <taxon>Pseudomonadati</taxon>
        <taxon>Pseudomonadota</taxon>
        <taxon>Alphaproteobacteria</taxon>
        <taxon>Rhodobacterales</taxon>
        <taxon>Roseobacteraceae</taxon>
        <taxon>Leisingera</taxon>
    </lineage>
</organism>